<dbReference type="InterPro" id="IPR017900">
    <property type="entry name" value="4Fe4S_Fe_S_CS"/>
</dbReference>
<reference evidence="8" key="2">
    <citation type="submission" date="2003-12" db="EMBL/GenBank/DDBJ databases">
        <title>Monterey Bay Coastal Ocean Microbial Observatory environmental clone sequencing.</title>
        <authorList>
            <person name="DeLong E.F."/>
        </authorList>
    </citation>
    <scope>NUCLEOTIDE SEQUENCE</scope>
</reference>
<dbReference type="PANTHER" id="PTHR42827">
    <property type="entry name" value="IRON-SULFUR CLUSTER-BINDING PROTEIN-RELATED"/>
    <property type="match status" value="1"/>
</dbReference>
<evidence type="ECO:0000256" key="3">
    <source>
        <dbReference type="ARBA" id="ARBA00022729"/>
    </source>
</evidence>
<dbReference type="InterPro" id="IPR017896">
    <property type="entry name" value="4Fe4S_Fe-S-bd"/>
</dbReference>
<dbReference type="GO" id="GO:0046872">
    <property type="term" value="F:metal ion binding"/>
    <property type="evidence" value="ECO:0007669"/>
    <property type="project" value="UniProtKB-KW"/>
</dbReference>
<evidence type="ECO:0000256" key="6">
    <source>
        <dbReference type="ARBA" id="ARBA00023136"/>
    </source>
</evidence>
<reference evidence="8" key="1">
    <citation type="submission" date="2003-11" db="EMBL/GenBank/DDBJ databases">
        <authorList>
            <person name="Heidelberg J.F."/>
            <person name="Eisen J.A."/>
            <person name="Nelson W.C."/>
            <person name="DeLong E.F."/>
        </authorList>
    </citation>
    <scope>NUCLEOTIDE SEQUENCE</scope>
</reference>
<evidence type="ECO:0000313" key="8">
    <source>
        <dbReference type="EMBL" id="AAR37457.1"/>
    </source>
</evidence>
<dbReference type="EMBL" id="AY458629">
    <property type="protein sequence ID" value="AAR37457.1"/>
    <property type="molecule type" value="Genomic_DNA"/>
</dbReference>
<keyword evidence="6" id="KW-0472">Membrane</keyword>
<dbReference type="SUPFAM" id="SSF54862">
    <property type="entry name" value="4Fe-4S ferredoxins"/>
    <property type="match status" value="1"/>
</dbReference>
<evidence type="ECO:0000256" key="1">
    <source>
        <dbReference type="ARBA" id="ARBA00004196"/>
    </source>
</evidence>
<dbReference type="NCBIfam" id="TIGR02486">
    <property type="entry name" value="RDH"/>
    <property type="match status" value="1"/>
</dbReference>
<accession>Q6SI15</accession>
<dbReference type="PROSITE" id="PS51379">
    <property type="entry name" value="4FE4S_FER_2"/>
    <property type="match status" value="1"/>
</dbReference>
<dbReference type="InterPro" id="IPR012832">
    <property type="entry name" value="RDH"/>
</dbReference>
<dbReference type="PANTHER" id="PTHR42827:SF1">
    <property type="entry name" value="IRON-SULFUR CLUSTER-BINDING PROTEIN"/>
    <property type="match status" value="1"/>
</dbReference>
<keyword evidence="4" id="KW-0408">Iron</keyword>
<evidence type="ECO:0000256" key="5">
    <source>
        <dbReference type="ARBA" id="ARBA00023014"/>
    </source>
</evidence>
<proteinExistence type="predicted"/>
<dbReference type="Pfam" id="PF13484">
    <property type="entry name" value="Fer4_16"/>
    <property type="match status" value="1"/>
</dbReference>
<dbReference type="InterPro" id="IPR028894">
    <property type="entry name" value="RDH_dom"/>
</dbReference>
<keyword evidence="3" id="KW-0732">Signal</keyword>
<dbReference type="GO" id="GO:0030313">
    <property type="term" value="C:cell envelope"/>
    <property type="evidence" value="ECO:0007669"/>
    <property type="project" value="UniProtKB-SubCell"/>
</dbReference>
<dbReference type="PROSITE" id="PS00198">
    <property type="entry name" value="4FE4S_FER_1"/>
    <property type="match status" value="1"/>
</dbReference>
<comment type="subcellular location">
    <subcellularLocation>
        <location evidence="1">Cell envelope</location>
    </subcellularLocation>
</comment>
<dbReference type="GO" id="GO:0051536">
    <property type="term" value="F:iron-sulfur cluster binding"/>
    <property type="evidence" value="ECO:0007669"/>
    <property type="project" value="UniProtKB-KW"/>
</dbReference>
<evidence type="ECO:0000259" key="7">
    <source>
        <dbReference type="PROSITE" id="PS51379"/>
    </source>
</evidence>
<dbReference type="AlphaFoldDB" id="Q6SI15"/>
<name>Q6SI15_9BACT</name>
<feature type="domain" description="4Fe-4S ferredoxin-type" evidence="7">
    <location>
        <begin position="275"/>
        <end position="307"/>
    </location>
</feature>
<evidence type="ECO:0000256" key="2">
    <source>
        <dbReference type="ARBA" id="ARBA00022723"/>
    </source>
</evidence>
<sequence length="396" mass="45246">MMGSSKPATNCSRPDDAEAGFDIQPDFERFHQRDDVFRRSWWDARIRNPKSKLFYETYREPLTNWRLTDGFTQKDYALRNAAWHVSDLFTELHQDDDRREGFNDEFTLTRGVAIERMDMGTPAQAADEVKRVAKCFGADLVGITSYDDRWMYVDKFSDLTLTDRPQEIPAEVTNVIVTAQSMDYDLIRTVPSALSGAATGYGYSRDATVVLSTAQYIRNLGYQAVASMNDTSLAIPFAIKAGLGEYGRHGLLITKEFGPRVRLGKIYTDLPLAHDRPTDFGVKAFCDICRRCSTACPVQAIPDGAPNTVRYNQSNIKGVRKWSVDGEKCFSYWVAQNTDCSICIRVCPYNKDFSKWWLRVGRWLAGTMLRRLMLWLDVWLGYGARMNPKQWWSAKV</sequence>
<organism evidence="8">
    <name type="scientific">uncultured marine bacterium 105</name>
    <dbReference type="NCBI Taxonomy" id="257382"/>
    <lineage>
        <taxon>Bacteria</taxon>
        <taxon>environmental samples</taxon>
    </lineage>
</organism>
<evidence type="ECO:0000256" key="4">
    <source>
        <dbReference type="ARBA" id="ARBA00023004"/>
    </source>
</evidence>
<gene>
    <name evidence="8" type="ORF">MBMO_EBAC750-01A01.31</name>
</gene>
<protein>
    <submittedName>
        <fullName evidence="8">Iron-sulfur cluster binding protein</fullName>
    </submittedName>
</protein>
<dbReference type="Pfam" id="PF13486">
    <property type="entry name" value="Dehalogenase"/>
    <property type="match status" value="1"/>
</dbReference>
<keyword evidence="5" id="KW-0411">Iron-sulfur</keyword>
<keyword evidence="2" id="KW-0479">Metal-binding</keyword>
<dbReference type="Gene3D" id="3.30.70.20">
    <property type="match status" value="1"/>
</dbReference>